<dbReference type="AlphaFoldDB" id="A0AAE3ABF8"/>
<proteinExistence type="predicted"/>
<protein>
    <submittedName>
        <fullName evidence="1">Uncharacterized protein</fullName>
    </submittedName>
</protein>
<dbReference type="RefSeq" id="WP_302928776.1">
    <property type="nucleotide sequence ID" value="NZ_JAJEPW010000020.1"/>
</dbReference>
<name>A0AAE3ABF8_9FIRM</name>
<evidence type="ECO:0000313" key="1">
    <source>
        <dbReference type="EMBL" id="MCC2129496.1"/>
    </source>
</evidence>
<dbReference type="Proteomes" id="UP001199319">
    <property type="component" value="Unassembled WGS sequence"/>
</dbReference>
<dbReference type="EMBL" id="JAJEPW010000020">
    <property type="protein sequence ID" value="MCC2129496.1"/>
    <property type="molecule type" value="Genomic_DNA"/>
</dbReference>
<organism evidence="1 2">
    <name type="scientific">Brotocaccenecus cirricatena</name>
    <dbReference type="NCBI Taxonomy" id="3064195"/>
    <lineage>
        <taxon>Bacteria</taxon>
        <taxon>Bacillati</taxon>
        <taxon>Bacillota</taxon>
        <taxon>Clostridia</taxon>
        <taxon>Eubacteriales</taxon>
        <taxon>Oscillospiraceae</taxon>
        <taxon>Brotocaccenecus</taxon>
    </lineage>
</organism>
<evidence type="ECO:0000313" key="2">
    <source>
        <dbReference type="Proteomes" id="UP001199319"/>
    </source>
</evidence>
<gene>
    <name evidence="1" type="ORF">LKD37_08215</name>
</gene>
<reference evidence="1" key="1">
    <citation type="submission" date="2021-10" db="EMBL/GenBank/DDBJ databases">
        <title>Anaerobic single-cell dispensing facilitates the cultivation of human gut bacteria.</title>
        <authorList>
            <person name="Afrizal A."/>
        </authorList>
    </citation>
    <scope>NUCLEOTIDE SEQUENCE</scope>
    <source>
        <strain evidence="1">CLA-AA-H272</strain>
    </source>
</reference>
<accession>A0AAE3ABF8</accession>
<keyword evidence="2" id="KW-1185">Reference proteome</keyword>
<sequence length="175" mass="19987">MGLYDAVRREEKPRRRHPMWVVALAFAAALVTALGLTISKPQRDHDRFIRCMSDISSSTTYAFSGKFTSLRARVDGQDLRITQENGYALYGKLFNMNATFSRDVPKEDSLRLDYGDGAVLELWPYHLPDGSDRSEGIFVRFVNPEGKTYTYYTDRDTFARVTQCLSPENNPAWAE</sequence>
<comment type="caution">
    <text evidence="1">The sequence shown here is derived from an EMBL/GenBank/DDBJ whole genome shotgun (WGS) entry which is preliminary data.</text>
</comment>